<organism evidence="2 3">
    <name type="scientific">Pedobacter steynii</name>
    <dbReference type="NCBI Taxonomy" id="430522"/>
    <lineage>
        <taxon>Bacteria</taxon>
        <taxon>Pseudomonadati</taxon>
        <taxon>Bacteroidota</taxon>
        <taxon>Sphingobacteriia</taxon>
        <taxon>Sphingobacteriales</taxon>
        <taxon>Sphingobacteriaceae</taxon>
        <taxon>Pedobacter</taxon>
    </lineage>
</organism>
<dbReference type="EMBL" id="CP017141">
    <property type="protein sequence ID" value="AOM80045.1"/>
    <property type="molecule type" value="Genomic_DNA"/>
</dbReference>
<dbReference type="Proteomes" id="UP000094313">
    <property type="component" value="Chromosome"/>
</dbReference>
<proteinExistence type="predicted"/>
<gene>
    <name evidence="2" type="ORF">BFS30_24505</name>
</gene>
<sequence>MLKLKKVKSLTTKELESILGGAVNASLKGDTDSKDVASGLGSGQSNTDYDGTSPIIIHPGDPTLP</sequence>
<dbReference type="RefSeq" id="WP_069381707.1">
    <property type="nucleotide sequence ID" value="NZ_CP017141.1"/>
</dbReference>
<accession>A0A1D7QN06</accession>
<reference evidence="2 3" key="1">
    <citation type="submission" date="2016-08" db="EMBL/GenBank/DDBJ databases">
        <authorList>
            <person name="Seilhamer J.J."/>
        </authorList>
    </citation>
    <scope>NUCLEOTIDE SEQUENCE [LARGE SCALE GENOMIC DNA]</scope>
    <source>
        <strain evidence="2 3">DX4</strain>
    </source>
</reference>
<dbReference type="KEGG" id="psty:BFS30_24505"/>
<protein>
    <submittedName>
        <fullName evidence="2">Uncharacterized protein</fullName>
    </submittedName>
</protein>
<evidence type="ECO:0000313" key="2">
    <source>
        <dbReference type="EMBL" id="AOM80045.1"/>
    </source>
</evidence>
<keyword evidence="3" id="KW-1185">Reference proteome</keyword>
<evidence type="ECO:0000313" key="3">
    <source>
        <dbReference type="Proteomes" id="UP000094313"/>
    </source>
</evidence>
<name>A0A1D7QN06_9SPHI</name>
<feature type="region of interest" description="Disordered" evidence="1">
    <location>
        <begin position="27"/>
        <end position="65"/>
    </location>
</feature>
<evidence type="ECO:0000256" key="1">
    <source>
        <dbReference type="SAM" id="MobiDB-lite"/>
    </source>
</evidence>
<dbReference type="AlphaFoldDB" id="A0A1D7QN06"/>